<dbReference type="GO" id="GO:0043565">
    <property type="term" value="F:sequence-specific DNA binding"/>
    <property type="evidence" value="ECO:0007669"/>
    <property type="project" value="InterPro"/>
</dbReference>
<dbReference type="PANTHER" id="PTHR45967">
    <property type="entry name" value="G-BOX-BINDING FACTOR 3-RELATED"/>
    <property type="match status" value="1"/>
</dbReference>
<evidence type="ECO:0000256" key="7">
    <source>
        <dbReference type="SAM" id="Coils"/>
    </source>
</evidence>
<dbReference type="InterPro" id="IPR045314">
    <property type="entry name" value="bZIP_plant_GBF1"/>
</dbReference>
<organism evidence="10 11">
    <name type="scientific">Kalanchoe fedtschenkoi</name>
    <name type="common">Lavender scallops</name>
    <name type="synonym">South American air plant</name>
    <dbReference type="NCBI Taxonomy" id="63787"/>
    <lineage>
        <taxon>Eukaryota</taxon>
        <taxon>Viridiplantae</taxon>
        <taxon>Streptophyta</taxon>
        <taxon>Embryophyta</taxon>
        <taxon>Tracheophyta</taxon>
        <taxon>Spermatophyta</taxon>
        <taxon>Magnoliopsida</taxon>
        <taxon>eudicotyledons</taxon>
        <taxon>Gunneridae</taxon>
        <taxon>Pentapetalae</taxon>
        <taxon>Saxifragales</taxon>
        <taxon>Crassulaceae</taxon>
        <taxon>Kalanchoe</taxon>
    </lineage>
</organism>
<dbReference type="GO" id="GO:0005634">
    <property type="term" value="C:nucleus"/>
    <property type="evidence" value="ECO:0007669"/>
    <property type="project" value="UniProtKB-SubCell"/>
</dbReference>
<keyword evidence="7" id="KW-0175">Coiled coil</keyword>
<accession>A0A7N0UZ68</accession>
<feature type="compositionally biased region" description="Low complexity" evidence="8">
    <location>
        <begin position="1"/>
        <end position="15"/>
    </location>
</feature>
<dbReference type="InterPro" id="IPR044827">
    <property type="entry name" value="GBF-like"/>
</dbReference>
<evidence type="ECO:0000259" key="9">
    <source>
        <dbReference type="PROSITE" id="PS50217"/>
    </source>
</evidence>
<keyword evidence="6" id="KW-0539">Nucleus</keyword>
<evidence type="ECO:0000256" key="4">
    <source>
        <dbReference type="ARBA" id="ARBA00023125"/>
    </source>
</evidence>
<evidence type="ECO:0000256" key="3">
    <source>
        <dbReference type="ARBA" id="ARBA00023015"/>
    </source>
</evidence>
<feature type="domain" description="BZIP" evidence="9">
    <location>
        <begin position="150"/>
        <end position="213"/>
    </location>
</feature>
<dbReference type="Proteomes" id="UP000594263">
    <property type="component" value="Unplaced"/>
</dbReference>
<feature type="compositionally biased region" description="Basic and acidic residues" evidence="8">
    <location>
        <begin position="357"/>
        <end position="371"/>
    </location>
</feature>
<keyword evidence="4" id="KW-0238">DNA-binding</keyword>
<feature type="region of interest" description="Disordered" evidence="8">
    <location>
        <begin position="357"/>
        <end position="376"/>
    </location>
</feature>
<feature type="coiled-coil region" evidence="7">
    <location>
        <begin position="144"/>
        <end position="216"/>
    </location>
</feature>
<dbReference type="CDD" id="cd14702">
    <property type="entry name" value="bZIP_plant_GBF1"/>
    <property type="match status" value="1"/>
</dbReference>
<dbReference type="InterPro" id="IPR004827">
    <property type="entry name" value="bZIP"/>
</dbReference>
<feature type="region of interest" description="Disordered" evidence="8">
    <location>
        <begin position="440"/>
        <end position="460"/>
    </location>
</feature>
<dbReference type="PROSITE" id="PS50217">
    <property type="entry name" value="BZIP"/>
    <property type="match status" value="1"/>
</dbReference>
<evidence type="ECO:0000256" key="1">
    <source>
        <dbReference type="ARBA" id="ARBA00004123"/>
    </source>
</evidence>
<dbReference type="SUPFAM" id="SSF57959">
    <property type="entry name" value="Leucine zipper domain"/>
    <property type="match status" value="1"/>
</dbReference>
<keyword evidence="5" id="KW-0804">Transcription</keyword>
<protein>
    <recommendedName>
        <fullName evidence="9">BZIP domain-containing protein</fullName>
    </recommendedName>
</protein>
<dbReference type="SMART" id="SM00338">
    <property type="entry name" value="BRLZ"/>
    <property type="match status" value="1"/>
</dbReference>
<keyword evidence="3" id="KW-0805">Transcription regulation</keyword>
<evidence type="ECO:0000256" key="2">
    <source>
        <dbReference type="ARBA" id="ARBA00007163"/>
    </source>
</evidence>
<dbReference type="PANTHER" id="PTHR45967:SF28">
    <property type="entry name" value="BASIC-LEUCINE ZIPPER (BZIP) TRANSCRIPTION FACTOR FAMILY PROTEIN"/>
    <property type="match status" value="1"/>
</dbReference>
<evidence type="ECO:0000313" key="11">
    <source>
        <dbReference type="Proteomes" id="UP000594263"/>
    </source>
</evidence>
<reference evidence="10" key="1">
    <citation type="submission" date="2021-01" db="UniProtKB">
        <authorList>
            <consortium name="EnsemblPlants"/>
        </authorList>
    </citation>
    <scope>IDENTIFICATION</scope>
</reference>
<name>A0A7N0UZ68_KALFE</name>
<keyword evidence="11" id="KW-1185">Reference proteome</keyword>
<evidence type="ECO:0000313" key="10">
    <source>
        <dbReference type="EnsemblPlants" id="Kaladp0095s0162.1.v1.1"/>
    </source>
</evidence>
<dbReference type="GO" id="GO:0003700">
    <property type="term" value="F:DNA-binding transcription factor activity"/>
    <property type="evidence" value="ECO:0007669"/>
    <property type="project" value="InterPro"/>
</dbReference>
<feature type="region of interest" description="Disordered" evidence="8">
    <location>
        <begin position="1"/>
        <end position="83"/>
    </location>
</feature>
<evidence type="ECO:0000256" key="5">
    <source>
        <dbReference type="ARBA" id="ARBA00023163"/>
    </source>
</evidence>
<proteinExistence type="inferred from homology"/>
<dbReference type="InterPro" id="IPR046347">
    <property type="entry name" value="bZIP_sf"/>
</dbReference>
<evidence type="ECO:0000256" key="6">
    <source>
        <dbReference type="ARBA" id="ARBA00023242"/>
    </source>
</evidence>
<comment type="subcellular location">
    <subcellularLocation>
        <location evidence="1">Nucleus</location>
    </subcellularLocation>
</comment>
<dbReference type="EnsemblPlants" id="Kaladp0095s0162.1.v1.1">
    <property type="protein sequence ID" value="Kaladp0095s0162.1.v1.1"/>
    <property type="gene ID" value="Kaladp0095s0162.v1.1"/>
</dbReference>
<dbReference type="Gramene" id="Kaladp0095s0162.1.v1.1">
    <property type="protein sequence ID" value="Kaladp0095s0162.1.v1.1"/>
    <property type="gene ID" value="Kaladp0095s0162.v1.1"/>
</dbReference>
<evidence type="ECO:0000256" key="8">
    <source>
        <dbReference type="SAM" id="MobiDB-lite"/>
    </source>
</evidence>
<comment type="similarity">
    <text evidence="2">Belongs to the bZIP family.</text>
</comment>
<dbReference type="OMA" id="CSKENGH"/>
<sequence>MRSISGSTTFSSASHSDGDDGQRKRLAHGADPMVKSEMEAAEALAGLAHVARESSDSGTTKWGSKGKRARSRVKSESPQLDSPDLALVSSNYQTTMEYDGIEEMDVHAGFRNEKVKQQAKLLSPSLMCDASTKYFGGGRSRKNLTEAEKEEKRLRRVLANRESARQTIRRRQALHEELSRKASDLSMENADLKREKELALEKLRSLKAANDLLKAQSVKPVREENFLQVVQNVKPKVEENLLQMSLNIKPDDEENLELKLAHPGASSPRNTSRPYCNNTQTKRSQLTPCLLPPIVQSLSMDKSAHMPCVAMPTTLPIFAPGLNSSDQKPYTLGSPLTPVYILPYPWFLPVPYHHDGEAHHEPPGGADEGKHNNTITVSSPCNGSFKGTLVDSQFSALPLKAKAEVSCSKENGHGPGTSSSGTPFLHMIDGTGTGVFGAHASGSVRIPSPSTSNPSHVSPDAKTEQWFSQDASQSESRSICSVAQANKETALFFPIKMTDHTVAAAEARKRRKELTRFKNFPGRQCRLPC</sequence>
<dbReference type="AlphaFoldDB" id="A0A7N0UZ68"/>